<accession>A0ABR4CQE2</accession>
<evidence type="ECO:0000313" key="4">
    <source>
        <dbReference type="Proteomes" id="UP001595075"/>
    </source>
</evidence>
<dbReference type="Pfam" id="PF20150">
    <property type="entry name" value="2EXR"/>
    <property type="match status" value="1"/>
</dbReference>
<dbReference type="EMBL" id="JAZHXI010000004">
    <property type="protein sequence ID" value="KAL2072159.1"/>
    <property type="molecule type" value="Genomic_DNA"/>
</dbReference>
<feature type="compositionally biased region" description="Polar residues" evidence="1">
    <location>
        <begin position="41"/>
        <end position="58"/>
    </location>
</feature>
<comment type="caution">
    <text evidence="3">The sequence shown here is derived from an EMBL/GenBank/DDBJ whole genome shotgun (WGS) entry which is preliminary data.</text>
</comment>
<protein>
    <recommendedName>
        <fullName evidence="2">2EXR domain-containing protein</fullName>
    </recommendedName>
</protein>
<sequence length="332" mass="37744">MVRNKSGVELDQVNPSPIRSLVSSMPQKVMNRDASHGRNGGISQPTNSLGVPSNTPTELQKYPKFPKFPLELRLKVIKNAISTEATRSSKRVVEILYFDPCNKDVGTDGWPYHQSDHKHNTYSQLPGLHQVDTEFRAEAFKKWSVSIDRPSGDSYTRFDPEETIVYLSYTELSMRAQDDDMDMYTDMLTADVCKKIKHLAIDAEMWSTPEKNPLQKFTNLETFTFVVHDAGCMPDWDPEKEKEDFTLVSVSKDDLEVIRSTLDLGYEIENLAELCEDHKAILEAWTPDVVYRVPVIKTAILYCDDIPCCNSVESVRDHLMDVCSPSGPCRRP</sequence>
<dbReference type="InterPro" id="IPR045518">
    <property type="entry name" value="2EXR"/>
</dbReference>
<dbReference type="PANTHER" id="PTHR35910">
    <property type="entry name" value="2EXR DOMAIN-CONTAINING PROTEIN"/>
    <property type="match status" value="1"/>
</dbReference>
<keyword evidence="4" id="KW-1185">Reference proteome</keyword>
<proteinExistence type="predicted"/>
<feature type="compositionally biased region" description="Polar residues" evidence="1">
    <location>
        <begin position="13"/>
        <end position="26"/>
    </location>
</feature>
<gene>
    <name evidence="3" type="ORF">VTL71DRAFT_11502</name>
</gene>
<evidence type="ECO:0000313" key="3">
    <source>
        <dbReference type="EMBL" id="KAL2072159.1"/>
    </source>
</evidence>
<evidence type="ECO:0000259" key="2">
    <source>
        <dbReference type="Pfam" id="PF20150"/>
    </source>
</evidence>
<name>A0ABR4CQE2_9HELO</name>
<evidence type="ECO:0000256" key="1">
    <source>
        <dbReference type="SAM" id="MobiDB-lite"/>
    </source>
</evidence>
<feature type="domain" description="2EXR" evidence="2">
    <location>
        <begin position="63"/>
        <end position="162"/>
    </location>
</feature>
<dbReference type="Proteomes" id="UP001595075">
    <property type="component" value="Unassembled WGS sequence"/>
</dbReference>
<feature type="region of interest" description="Disordered" evidence="1">
    <location>
        <begin position="1"/>
        <end position="58"/>
    </location>
</feature>
<reference evidence="3 4" key="1">
    <citation type="journal article" date="2024" name="Commun. Biol.">
        <title>Comparative genomic analysis of thermophilic fungi reveals convergent evolutionary adaptations and gene losses.</title>
        <authorList>
            <person name="Steindorff A.S."/>
            <person name="Aguilar-Pontes M.V."/>
            <person name="Robinson A.J."/>
            <person name="Andreopoulos B."/>
            <person name="LaButti K."/>
            <person name="Kuo A."/>
            <person name="Mondo S."/>
            <person name="Riley R."/>
            <person name="Otillar R."/>
            <person name="Haridas S."/>
            <person name="Lipzen A."/>
            <person name="Grimwood J."/>
            <person name="Schmutz J."/>
            <person name="Clum A."/>
            <person name="Reid I.D."/>
            <person name="Moisan M.C."/>
            <person name="Butler G."/>
            <person name="Nguyen T.T.M."/>
            <person name="Dewar K."/>
            <person name="Conant G."/>
            <person name="Drula E."/>
            <person name="Henrissat B."/>
            <person name="Hansel C."/>
            <person name="Singer S."/>
            <person name="Hutchinson M.I."/>
            <person name="de Vries R.P."/>
            <person name="Natvig D.O."/>
            <person name="Powell A.J."/>
            <person name="Tsang A."/>
            <person name="Grigoriev I.V."/>
        </authorList>
    </citation>
    <scope>NUCLEOTIDE SEQUENCE [LARGE SCALE GENOMIC DNA]</scope>
    <source>
        <strain evidence="3 4">CBS 494.80</strain>
    </source>
</reference>
<organism evidence="3 4">
    <name type="scientific">Oculimacula yallundae</name>
    <dbReference type="NCBI Taxonomy" id="86028"/>
    <lineage>
        <taxon>Eukaryota</taxon>
        <taxon>Fungi</taxon>
        <taxon>Dikarya</taxon>
        <taxon>Ascomycota</taxon>
        <taxon>Pezizomycotina</taxon>
        <taxon>Leotiomycetes</taxon>
        <taxon>Helotiales</taxon>
        <taxon>Ploettnerulaceae</taxon>
        <taxon>Oculimacula</taxon>
    </lineage>
</organism>
<dbReference type="PANTHER" id="PTHR35910:SF6">
    <property type="entry name" value="2EXR DOMAIN-CONTAINING PROTEIN"/>
    <property type="match status" value="1"/>
</dbReference>